<keyword evidence="5" id="KW-0808">Transferase</keyword>
<dbReference type="GO" id="GO:0016780">
    <property type="term" value="F:phosphotransferase activity, for other substituted phosphate groups"/>
    <property type="evidence" value="ECO:0007669"/>
    <property type="project" value="TreeGrafter"/>
</dbReference>
<evidence type="ECO:0000256" key="3">
    <source>
        <dbReference type="SAM" id="Phobius"/>
    </source>
</evidence>
<feature type="transmembrane region" description="Helical" evidence="3">
    <location>
        <begin position="232"/>
        <end position="253"/>
    </location>
</feature>
<comment type="caution">
    <text evidence="5">The sequence shown here is derived from an EMBL/GenBank/DDBJ whole genome shotgun (WGS) entry which is preliminary data.</text>
</comment>
<sequence>MASVRRTLWHRVRFQLGAGLLLAVAIPYFLRLQLEYGQSDVDSLNNSLLGTVAALLLGYYAFRRVSHYPGVRASYHILPSFAASFGLALAVFFFARLDYSRLHFLASFLLCVGWYYVVYFKLQRQQRMRIGVVPAGEVDHLFEIPDVGWVRLADGSRDQPCDAIVADLRADMPDDWERFLADRALAGTLVMHVKQMEESLTGRVAIEHLSENTLGSLIPGIVYAKIKRLSDIIVSLAALPFLIPLFAVLAIMIRLDSPGPVFFRQERMGYRGHPFRMWKFRTMRHGHATADAREAAMTRDGDDRVTKIGRPLRRYRIDELPQVINILKGEMSWIGPRPEAVPLSLWYEAELPFYRYRHIVRPGITGWAQVRQGHVAEVEDVLWKLHYDFYYIKNFSFWLDVLIVAGTMKTVFNGFGAR</sequence>
<dbReference type="PANTHER" id="PTHR30576:SF0">
    <property type="entry name" value="UNDECAPRENYL-PHOSPHATE N-ACETYLGALACTOSAMINYL 1-PHOSPHATE TRANSFERASE-RELATED"/>
    <property type="match status" value="1"/>
</dbReference>
<dbReference type="AlphaFoldDB" id="A0A2P7QWC3"/>
<keyword evidence="6" id="KW-1185">Reference proteome</keyword>
<evidence type="ECO:0000313" key="6">
    <source>
        <dbReference type="Proteomes" id="UP000241167"/>
    </source>
</evidence>
<keyword evidence="3" id="KW-1133">Transmembrane helix</keyword>
<name>A0A2P7QWC3_9SPHN</name>
<evidence type="ECO:0000259" key="4">
    <source>
        <dbReference type="Pfam" id="PF02397"/>
    </source>
</evidence>
<dbReference type="GO" id="GO:0000271">
    <property type="term" value="P:polysaccharide biosynthetic process"/>
    <property type="evidence" value="ECO:0007669"/>
    <property type="project" value="UniProtKB-KW"/>
</dbReference>
<feature type="transmembrane region" description="Helical" evidence="3">
    <location>
        <begin position="12"/>
        <end position="31"/>
    </location>
</feature>
<feature type="transmembrane region" description="Helical" evidence="3">
    <location>
        <begin position="74"/>
        <end position="95"/>
    </location>
</feature>
<protein>
    <submittedName>
        <fullName evidence="5">Polyprenyl glycosylphosphotransferase</fullName>
    </submittedName>
</protein>
<dbReference type="OrthoDB" id="9808602at2"/>
<dbReference type="Proteomes" id="UP000241167">
    <property type="component" value="Unassembled WGS sequence"/>
</dbReference>
<dbReference type="InterPro" id="IPR003362">
    <property type="entry name" value="Bact_transf"/>
</dbReference>
<feature type="transmembrane region" description="Helical" evidence="3">
    <location>
        <begin position="101"/>
        <end position="120"/>
    </location>
</feature>
<comment type="similarity">
    <text evidence="1">Belongs to the bacterial sugar transferase family.</text>
</comment>
<reference evidence="5 6" key="1">
    <citation type="submission" date="2018-03" db="EMBL/GenBank/DDBJ databases">
        <title>The draft genome of Sphingosinicella sp. GL-C-18.</title>
        <authorList>
            <person name="Liu L."/>
            <person name="Li L."/>
            <person name="Liang L."/>
            <person name="Zhang X."/>
            <person name="Wang T."/>
        </authorList>
    </citation>
    <scope>NUCLEOTIDE SEQUENCE [LARGE SCALE GENOMIC DNA]</scope>
    <source>
        <strain evidence="5 6">GL-C-18</strain>
    </source>
</reference>
<gene>
    <name evidence="5" type="ORF">C7I55_05350</name>
</gene>
<proteinExistence type="inferred from homology"/>
<organism evidence="5 6">
    <name type="scientific">Allosphingosinicella deserti</name>
    <dbReference type="NCBI Taxonomy" id="2116704"/>
    <lineage>
        <taxon>Bacteria</taxon>
        <taxon>Pseudomonadati</taxon>
        <taxon>Pseudomonadota</taxon>
        <taxon>Alphaproteobacteria</taxon>
        <taxon>Sphingomonadales</taxon>
        <taxon>Sphingomonadaceae</taxon>
        <taxon>Allosphingosinicella</taxon>
    </lineage>
</organism>
<dbReference type="EMBL" id="PXYI01000002">
    <property type="protein sequence ID" value="PSJ42267.1"/>
    <property type="molecule type" value="Genomic_DNA"/>
</dbReference>
<feature type="transmembrane region" description="Helical" evidence="3">
    <location>
        <begin position="43"/>
        <end position="62"/>
    </location>
</feature>
<evidence type="ECO:0000313" key="5">
    <source>
        <dbReference type="EMBL" id="PSJ42267.1"/>
    </source>
</evidence>
<keyword evidence="3" id="KW-0812">Transmembrane</keyword>
<feature type="domain" description="Bacterial sugar transferase" evidence="4">
    <location>
        <begin position="227"/>
        <end position="412"/>
    </location>
</feature>
<keyword evidence="2" id="KW-0270">Exopolysaccharide synthesis</keyword>
<keyword evidence="3" id="KW-0472">Membrane</keyword>
<accession>A0A2P7QWC3</accession>
<dbReference type="PANTHER" id="PTHR30576">
    <property type="entry name" value="COLANIC BIOSYNTHESIS UDP-GLUCOSE LIPID CARRIER TRANSFERASE"/>
    <property type="match status" value="1"/>
</dbReference>
<evidence type="ECO:0000256" key="1">
    <source>
        <dbReference type="ARBA" id="ARBA00006464"/>
    </source>
</evidence>
<evidence type="ECO:0000256" key="2">
    <source>
        <dbReference type="ARBA" id="ARBA00023169"/>
    </source>
</evidence>
<dbReference type="Pfam" id="PF02397">
    <property type="entry name" value="Bac_transf"/>
    <property type="match status" value="1"/>
</dbReference>